<gene>
    <name evidence="3" type="ORF">Tco_0892793</name>
</gene>
<evidence type="ECO:0000313" key="4">
    <source>
        <dbReference type="Proteomes" id="UP001151760"/>
    </source>
</evidence>
<evidence type="ECO:0000259" key="2">
    <source>
        <dbReference type="Pfam" id="PF22936"/>
    </source>
</evidence>
<evidence type="ECO:0000313" key="3">
    <source>
        <dbReference type="EMBL" id="GJT22856.1"/>
    </source>
</evidence>
<dbReference type="Pfam" id="PF13976">
    <property type="entry name" value="gag_pre-integrs"/>
    <property type="match status" value="1"/>
</dbReference>
<dbReference type="InterPro" id="IPR025724">
    <property type="entry name" value="GAG-pre-integrase_dom"/>
</dbReference>
<protein>
    <submittedName>
        <fullName evidence="3">Retrovirus-related pol polyprotein from transposon TNT 1-94</fullName>
    </submittedName>
</protein>
<dbReference type="InterPro" id="IPR054722">
    <property type="entry name" value="PolX-like_BBD"/>
</dbReference>
<dbReference type="Proteomes" id="UP001151760">
    <property type="component" value="Unassembled WGS sequence"/>
</dbReference>
<keyword evidence="4" id="KW-1185">Reference proteome</keyword>
<reference evidence="3" key="2">
    <citation type="submission" date="2022-01" db="EMBL/GenBank/DDBJ databases">
        <authorList>
            <person name="Yamashiro T."/>
            <person name="Shiraishi A."/>
            <person name="Satake H."/>
            <person name="Nakayama K."/>
        </authorList>
    </citation>
    <scope>NUCLEOTIDE SEQUENCE</scope>
</reference>
<accession>A0ABQ5C770</accession>
<dbReference type="EMBL" id="BQNB010014005">
    <property type="protein sequence ID" value="GJT22856.1"/>
    <property type="molecule type" value="Genomic_DNA"/>
</dbReference>
<dbReference type="Pfam" id="PF22936">
    <property type="entry name" value="Pol_BBD"/>
    <property type="match status" value="1"/>
</dbReference>
<sequence>MFDANHTMRFLDFVNDVNVHSKSKSAKQSQHYNIWKPTGKVFTGIGYKWKPTGRLFTLVGNSCSLTRITSTKLVPLKETTSHSVETQKPKLKVVQIVLCYLDSECSKHMTRNRSQLMNFVNKFLGTVRIENDHIAKIMGYGDYQLRNVTISMVYYVEGLGHNLFSVRQFCDSDLDVAFWKNICFIRDLDSVDLVSGSRDTNLYTIYLDDMLKTSPIYLLSKALNTKSWLWYCQLSHLNFGTLNKLAKYGLARGIPTLKYKKDHLCSAYALGCTAYALGKRKQSSSCNPMLRTTNQEEKLYPYCIWIFVGR</sequence>
<proteinExistence type="predicted"/>
<feature type="domain" description="GAG-pre-integrase" evidence="1">
    <location>
        <begin position="201"/>
        <end position="271"/>
    </location>
</feature>
<evidence type="ECO:0000259" key="1">
    <source>
        <dbReference type="Pfam" id="PF13976"/>
    </source>
</evidence>
<comment type="caution">
    <text evidence="3">The sequence shown here is derived from an EMBL/GenBank/DDBJ whole genome shotgun (WGS) entry which is preliminary data.</text>
</comment>
<organism evidence="3 4">
    <name type="scientific">Tanacetum coccineum</name>
    <dbReference type="NCBI Taxonomy" id="301880"/>
    <lineage>
        <taxon>Eukaryota</taxon>
        <taxon>Viridiplantae</taxon>
        <taxon>Streptophyta</taxon>
        <taxon>Embryophyta</taxon>
        <taxon>Tracheophyta</taxon>
        <taxon>Spermatophyta</taxon>
        <taxon>Magnoliopsida</taxon>
        <taxon>eudicotyledons</taxon>
        <taxon>Gunneridae</taxon>
        <taxon>Pentapetalae</taxon>
        <taxon>asterids</taxon>
        <taxon>campanulids</taxon>
        <taxon>Asterales</taxon>
        <taxon>Asteraceae</taxon>
        <taxon>Asteroideae</taxon>
        <taxon>Anthemideae</taxon>
        <taxon>Anthemidinae</taxon>
        <taxon>Tanacetum</taxon>
    </lineage>
</organism>
<name>A0ABQ5C770_9ASTR</name>
<reference evidence="3" key="1">
    <citation type="journal article" date="2022" name="Int. J. Mol. Sci.">
        <title>Draft Genome of Tanacetum Coccineum: Genomic Comparison of Closely Related Tanacetum-Family Plants.</title>
        <authorList>
            <person name="Yamashiro T."/>
            <person name="Shiraishi A."/>
            <person name="Nakayama K."/>
            <person name="Satake H."/>
        </authorList>
    </citation>
    <scope>NUCLEOTIDE SEQUENCE</scope>
</reference>
<feature type="domain" description="Retrovirus-related Pol polyprotein from transposon TNT 1-94-like beta-barrel" evidence="2">
    <location>
        <begin position="100"/>
        <end position="171"/>
    </location>
</feature>